<comment type="caution">
    <text evidence="6">The sequence shown here is derived from an EMBL/GenBank/DDBJ whole genome shotgun (WGS) entry which is preliminary data.</text>
</comment>
<dbReference type="InterPro" id="IPR005119">
    <property type="entry name" value="LysR_subst-bd"/>
</dbReference>
<evidence type="ECO:0000256" key="2">
    <source>
        <dbReference type="ARBA" id="ARBA00023015"/>
    </source>
</evidence>
<gene>
    <name evidence="6" type="ORF">COW36_17095</name>
</gene>
<dbReference type="GO" id="GO:0003700">
    <property type="term" value="F:DNA-binding transcription factor activity"/>
    <property type="evidence" value="ECO:0007669"/>
    <property type="project" value="InterPro"/>
</dbReference>
<evidence type="ECO:0000256" key="1">
    <source>
        <dbReference type="ARBA" id="ARBA00009437"/>
    </source>
</evidence>
<dbReference type="Proteomes" id="UP000231019">
    <property type="component" value="Unassembled WGS sequence"/>
</dbReference>
<dbReference type="PANTHER" id="PTHR30126">
    <property type="entry name" value="HTH-TYPE TRANSCRIPTIONAL REGULATOR"/>
    <property type="match status" value="1"/>
</dbReference>
<sequence length="286" mass="32947">MSEFSFESLFYFLTLAESLHFSEAADKLYITQQALSKRIKQLEKKLGYPLFQRSGRRQELTLAGHQFVDKARALLSELQNIEDHFQGHSLPFSEQKIRIAAPIIPRLPTFLVMKQFIRANLPVCFEYQQELSLQVAESQLLKGQLDCAFYLMPPNSPDLCSQIVDLNRFVMVVQPELAHRSWDEWSLILLNPVFAAYRALYWPSALRHLPVVAEADQDTALHLCELGKGAMYLPESNVFNRLRQNKLVALSSLPFEHYLISYLIWNPEISPDNPASHFIKQVLARV</sequence>
<keyword evidence="2" id="KW-0805">Transcription regulation</keyword>
<protein>
    <recommendedName>
        <fullName evidence="5">HTH lysR-type domain-containing protein</fullName>
    </recommendedName>
</protein>
<evidence type="ECO:0000259" key="5">
    <source>
        <dbReference type="PROSITE" id="PS50931"/>
    </source>
</evidence>
<evidence type="ECO:0000313" key="6">
    <source>
        <dbReference type="EMBL" id="PIW15518.1"/>
    </source>
</evidence>
<dbReference type="Pfam" id="PF00126">
    <property type="entry name" value="HTH_1"/>
    <property type="match status" value="1"/>
</dbReference>
<organism evidence="6 7">
    <name type="scientific">bacterium (Candidatus Blackallbacteria) CG17_big_fil_post_rev_8_21_14_2_50_48_46</name>
    <dbReference type="NCBI Taxonomy" id="2014261"/>
    <lineage>
        <taxon>Bacteria</taxon>
        <taxon>Candidatus Blackallbacteria</taxon>
    </lineage>
</organism>
<keyword evidence="3" id="KW-0238">DNA-binding</keyword>
<dbReference type="Pfam" id="PF03466">
    <property type="entry name" value="LysR_substrate"/>
    <property type="match status" value="1"/>
</dbReference>
<accession>A0A2M7G1C5</accession>
<dbReference type="PRINTS" id="PR00039">
    <property type="entry name" value="HTHLYSR"/>
</dbReference>
<reference evidence="6 7" key="1">
    <citation type="submission" date="2017-09" db="EMBL/GenBank/DDBJ databases">
        <title>Depth-based differentiation of microbial function through sediment-hosted aquifers and enrichment of novel symbionts in the deep terrestrial subsurface.</title>
        <authorList>
            <person name="Probst A.J."/>
            <person name="Ladd B."/>
            <person name="Jarett J.K."/>
            <person name="Geller-Mcgrath D.E."/>
            <person name="Sieber C.M."/>
            <person name="Emerson J.B."/>
            <person name="Anantharaman K."/>
            <person name="Thomas B.C."/>
            <person name="Malmstrom R."/>
            <person name="Stieglmeier M."/>
            <person name="Klingl A."/>
            <person name="Woyke T."/>
            <person name="Ryan C.M."/>
            <person name="Banfield J.F."/>
        </authorList>
    </citation>
    <scope>NUCLEOTIDE SEQUENCE [LARGE SCALE GENOMIC DNA]</scope>
    <source>
        <strain evidence="6">CG17_big_fil_post_rev_8_21_14_2_50_48_46</strain>
    </source>
</reference>
<dbReference type="Gene3D" id="3.40.190.290">
    <property type="match status" value="1"/>
</dbReference>
<dbReference type="AlphaFoldDB" id="A0A2M7G1C5"/>
<dbReference type="SUPFAM" id="SSF53850">
    <property type="entry name" value="Periplasmic binding protein-like II"/>
    <property type="match status" value="1"/>
</dbReference>
<dbReference type="Gene3D" id="1.10.10.10">
    <property type="entry name" value="Winged helix-like DNA-binding domain superfamily/Winged helix DNA-binding domain"/>
    <property type="match status" value="1"/>
</dbReference>
<feature type="domain" description="HTH lysR-type" evidence="5">
    <location>
        <begin position="4"/>
        <end position="61"/>
    </location>
</feature>
<name>A0A2M7G1C5_9BACT</name>
<dbReference type="InterPro" id="IPR000847">
    <property type="entry name" value="LysR_HTH_N"/>
</dbReference>
<keyword evidence="4" id="KW-0804">Transcription</keyword>
<dbReference type="SUPFAM" id="SSF46785">
    <property type="entry name" value="Winged helix' DNA-binding domain"/>
    <property type="match status" value="1"/>
</dbReference>
<dbReference type="FunFam" id="1.10.10.10:FF:000001">
    <property type="entry name" value="LysR family transcriptional regulator"/>
    <property type="match status" value="1"/>
</dbReference>
<dbReference type="InterPro" id="IPR036390">
    <property type="entry name" value="WH_DNA-bd_sf"/>
</dbReference>
<dbReference type="PANTHER" id="PTHR30126:SF40">
    <property type="entry name" value="HTH-TYPE TRANSCRIPTIONAL REGULATOR GLTR"/>
    <property type="match status" value="1"/>
</dbReference>
<dbReference type="GO" id="GO:0000976">
    <property type="term" value="F:transcription cis-regulatory region binding"/>
    <property type="evidence" value="ECO:0007669"/>
    <property type="project" value="TreeGrafter"/>
</dbReference>
<evidence type="ECO:0000256" key="4">
    <source>
        <dbReference type="ARBA" id="ARBA00023163"/>
    </source>
</evidence>
<dbReference type="InterPro" id="IPR036388">
    <property type="entry name" value="WH-like_DNA-bd_sf"/>
</dbReference>
<dbReference type="PROSITE" id="PS50931">
    <property type="entry name" value="HTH_LYSR"/>
    <property type="match status" value="1"/>
</dbReference>
<proteinExistence type="inferred from homology"/>
<dbReference type="EMBL" id="PFFQ01000052">
    <property type="protein sequence ID" value="PIW15518.1"/>
    <property type="molecule type" value="Genomic_DNA"/>
</dbReference>
<evidence type="ECO:0000313" key="7">
    <source>
        <dbReference type="Proteomes" id="UP000231019"/>
    </source>
</evidence>
<comment type="similarity">
    <text evidence="1">Belongs to the LysR transcriptional regulatory family.</text>
</comment>
<evidence type="ECO:0000256" key="3">
    <source>
        <dbReference type="ARBA" id="ARBA00023125"/>
    </source>
</evidence>